<protein>
    <submittedName>
        <fullName evidence="1">S1 family peptidase</fullName>
    </submittedName>
</protein>
<accession>A0ABT2ZMQ5</accession>
<comment type="caution">
    <text evidence="1">The sequence shown here is derived from an EMBL/GenBank/DDBJ whole genome shotgun (WGS) entry which is preliminary data.</text>
</comment>
<dbReference type="Proteomes" id="UP001652564">
    <property type="component" value="Unassembled WGS sequence"/>
</dbReference>
<dbReference type="SUPFAM" id="SSF50494">
    <property type="entry name" value="Trypsin-like serine proteases"/>
    <property type="match status" value="1"/>
</dbReference>
<dbReference type="RefSeq" id="WP_263739599.1">
    <property type="nucleotide sequence ID" value="NZ_JAOWKZ010000002.1"/>
</dbReference>
<dbReference type="EMBL" id="JAOWKZ010000002">
    <property type="protein sequence ID" value="MCV2872417.1"/>
    <property type="molecule type" value="Genomic_DNA"/>
</dbReference>
<evidence type="ECO:0000313" key="1">
    <source>
        <dbReference type="EMBL" id="MCV2872417.1"/>
    </source>
</evidence>
<dbReference type="InterPro" id="IPR009003">
    <property type="entry name" value="Peptidase_S1_PA"/>
</dbReference>
<proteinExistence type="predicted"/>
<sequence>MTRDLKQWSGAQQSAGKKLADNWAGFAAKKAGEPDKQRLEAMEASAKVTEVQEKHEAEIMAKENVVGVACSNKMKGTTLKDTPALTVYVTKKEKSANIAKGSEIPAEIDGVTTDVVEVGELNALAFNTRVRPALPGYSIGHYNITAGTFGALVRDVRRCCCESEHCHCRHGHGHGRQDCKGDILILSNNHVLADVNKARPGDKILQPGPFDGGLYPADTVATFERTEEIVFGASGYNLVDAALARPTDARNVTASIIGAAAPTGVGQALPLMNVLKVGRTTEVTQGVVLATNATVAVNFGAEGIAIFRHQIITTGMSAGGDSGSLLMDFDLNGVGLLFAGSAVITIHNHLLDVQNTLGVELVTTR</sequence>
<reference evidence="1 2" key="1">
    <citation type="submission" date="2022-10" db="EMBL/GenBank/DDBJ databases">
        <title>Defluviimonas sp. nov., isolated from ocean surface sediments.</title>
        <authorList>
            <person name="He W."/>
            <person name="Wang L."/>
            <person name="Zhang D.-F."/>
        </authorList>
    </citation>
    <scope>NUCLEOTIDE SEQUENCE [LARGE SCALE GENOMIC DNA]</scope>
    <source>
        <strain evidence="1 2">WL0050</strain>
    </source>
</reference>
<evidence type="ECO:0000313" key="2">
    <source>
        <dbReference type="Proteomes" id="UP001652564"/>
    </source>
</evidence>
<keyword evidence="2" id="KW-1185">Reference proteome</keyword>
<dbReference type="Gene3D" id="2.40.10.10">
    <property type="entry name" value="Trypsin-like serine proteases"/>
    <property type="match status" value="1"/>
</dbReference>
<gene>
    <name evidence="1" type="ORF">OEZ71_08925</name>
</gene>
<dbReference type="InterPro" id="IPR043504">
    <property type="entry name" value="Peptidase_S1_PA_chymotrypsin"/>
</dbReference>
<organism evidence="1 2">
    <name type="scientific">Albidovulum litorale</name>
    <dbReference type="NCBI Taxonomy" id="2984134"/>
    <lineage>
        <taxon>Bacteria</taxon>
        <taxon>Pseudomonadati</taxon>
        <taxon>Pseudomonadota</taxon>
        <taxon>Alphaproteobacteria</taxon>
        <taxon>Rhodobacterales</taxon>
        <taxon>Paracoccaceae</taxon>
        <taxon>Albidovulum</taxon>
    </lineage>
</organism>
<name>A0ABT2ZMQ5_9RHOB</name>